<dbReference type="GO" id="GO:0031123">
    <property type="term" value="P:RNA 3'-end processing"/>
    <property type="evidence" value="ECO:0007669"/>
    <property type="project" value="TreeGrafter"/>
</dbReference>
<evidence type="ECO:0000256" key="6">
    <source>
        <dbReference type="ARBA" id="ARBA00022490"/>
    </source>
</evidence>
<comment type="similarity">
    <text evidence="4">Belongs to the DNA polymerase type-B-like family.</text>
</comment>
<dbReference type="Gene3D" id="3.30.460.10">
    <property type="entry name" value="Beta Polymerase, domain 2"/>
    <property type="match status" value="1"/>
</dbReference>
<evidence type="ECO:0000256" key="9">
    <source>
        <dbReference type="ARBA" id="ARBA00022842"/>
    </source>
</evidence>
<evidence type="ECO:0000256" key="4">
    <source>
        <dbReference type="ARBA" id="ARBA00008593"/>
    </source>
</evidence>
<name>A0A9W4UTI5_9PLEO</name>
<keyword evidence="9" id="KW-0460">Magnesium</keyword>
<dbReference type="GO" id="GO:0050265">
    <property type="term" value="F:RNA uridylyltransferase activity"/>
    <property type="evidence" value="ECO:0007669"/>
    <property type="project" value="TreeGrafter"/>
</dbReference>
<feature type="domain" description="PAP-associated" evidence="11">
    <location>
        <begin position="541"/>
        <end position="620"/>
    </location>
</feature>
<feature type="region of interest" description="Disordered" evidence="10">
    <location>
        <begin position="664"/>
        <end position="715"/>
    </location>
</feature>
<feature type="region of interest" description="Disordered" evidence="10">
    <location>
        <begin position="307"/>
        <end position="389"/>
    </location>
</feature>
<evidence type="ECO:0000256" key="5">
    <source>
        <dbReference type="ARBA" id="ARBA00012388"/>
    </source>
</evidence>
<feature type="compositionally biased region" description="Polar residues" evidence="10">
    <location>
        <begin position="101"/>
        <end position="115"/>
    </location>
</feature>
<dbReference type="AlphaFoldDB" id="A0A9W4UTI5"/>
<gene>
    <name evidence="13" type="ORF">PDIGIT_LOCUS13633</name>
</gene>
<dbReference type="SUPFAM" id="SSF81301">
    <property type="entry name" value="Nucleotidyltransferase"/>
    <property type="match status" value="1"/>
</dbReference>
<keyword evidence="6" id="KW-0963">Cytoplasm</keyword>
<dbReference type="OrthoDB" id="407432at2759"/>
<protein>
    <recommendedName>
        <fullName evidence="5">polynucleotide adenylyltransferase</fullName>
        <ecNumber evidence="5">2.7.7.19</ecNumber>
    </recommendedName>
</protein>
<dbReference type="Pfam" id="PF03828">
    <property type="entry name" value="PAP_assoc"/>
    <property type="match status" value="1"/>
</dbReference>
<dbReference type="InterPro" id="IPR054708">
    <property type="entry name" value="MTPAP-like_central"/>
</dbReference>
<evidence type="ECO:0000256" key="2">
    <source>
        <dbReference type="ARBA" id="ARBA00001946"/>
    </source>
</evidence>
<feature type="region of interest" description="Disordered" evidence="10">
    <location>
        <begin position="18"/>
        <end position="159"/>
    </location>
</feature>
<accession>A0A9W4UTI5</accession>
<evidence type="ECO:0000256" key="1">
    <source>
        <dbReference type="ARBA" id="ARBA00001936"/>
    </source>
</evidence>
<reference evidence="13" key="1">
    <citation type="submission" date="2023-01" db="EMBL/GenBank/DDBJ databases">
        <authorList>
            <person name="Van Ghelder C."/>
            <person name="Rancurel C."/>
        </authorList>
    </citation>
    <scope>NUCLEOTIDE SEQUENCE</scope>
    <source>
        <strain evidence="13">CNCM I-4278</strain>
    </source>
</reference>
<comment type="cofactor">
    <cofactor evidence="1">
        <name>Mn(2+)</name>
        <dbReference type="ChEBI" id="CHEBI:29035"/>
    </cofactor>
</comment>
<feature type="compositionally biased region" description="Polar residues" evidence="10">
    <location>
        <begin position="365"/>
        <end position="374"/>
    </location>
</feature>
<feature type="compositionally biased region" description="Polar residues" evidence="10">
    <location>
        <begin position="18"/>
        <end position="40"/>
    </location>
</feature>
<dbReference type="GO" id="GO:0010605">
    <property type="term" value="P:negative regulation of macromolecule metabolic process"/>
    <property type="evidence" value="ECO:0007669"/>
    <property type="project" value="UniProtKB-ARBA"/>
</dbReference>
<comment type="subcellular location">
    <subcellularLocation>
        <location evidence="3">Cytoplasm</location>
    </subcellularLocation>
</comment>
<sequence>MADLENNNLETQLRSMILNNVTLTESQTNTGGTTHESNQHPGRGRGHGRGRGRGRGAYRGQAARVGEHNTGPATPAHENPESFAPRGGRGRGWRNGPGLRNDNNPSARPQTTGPSATGGPAQHPPRILVRPTNTSAPSHASSRPSFPPRQQNPNHVPENPALQADHLERLASEEIPKAEISPLELEEKEAFRRELESILLKALTDSYSGNDIANINLVGFGSLSSGFATAGSDIDLALVPFWKDPDRSPNSSIAKELPRLFEKAILDMNMGGRLLTRTRVPILKVCQRPGETLAQALLEERKKWDDLPDAEKYAPPPPLPDKSAPVAENESPNKQPVLNSDDFPSLAAARKDTKKTPNKVPKSEQPVSNPTLTPANPPKEPPKEQQPRINKVFRREKTLGPLDFPKAGVGIQCDINFENPLGIHNTRLLRCYSLCDPRVRLMVLFVKAWAKRRKINSSYAGTLSSYGWVLMVLHYLVNVAQPPVCPNLQTMWRPPPNLDATSLQRVIEQSTIAGYAVRFHDDEGDIALAARSGNLTRNTQSLGALLRGFFQYYASLPHHGYGPRPSAFFWTNEVLSLRTPGGIRTKAEKAWTGAKTTVSNGKEVRNRYLFCIEDPFELDHNVARTVTHFGIVAIRDEFRRAWRVLRAIGRGDMPEGGLFDEIVEPESPKQEDKAAGTDAEPVMGSHPADEDAPTVDKANAIGQGQQTGDIAAVVA</sequence>
<evidence type="ECO:0000259" key="11">
    <source>
        <dbReference type="Pfam" id="PF03828"/>
    </source>
</evidence>
<dbReference type="GO" id="GO:0046872">
    <property type="term" value="F:metal ion binding"/>
    <property type="evidence" value="ECO:0007669"/>
    <property type="project" value="UniProtKB-KW"/>
</dbReference>
<evidence type="ECO:0000256" key="10">
    <source>
        <dbReference type="SAM" id="MobiDB-lite"/>
    </source>
</evidence>
<dbReference type="PANTHER" id="PTHR12271:SF40">
    <property type="entry name" value="POLY(A) RNA POLYMERASE GLD2"/>
    <property type="match status" value="1"/>
</dbReference>
<dbReference type="GO" id="GO:0005737">
    <property type="term" value="C:cytoplasm"/>
    <property type="evidence" value="ECO:0007669"/>
    <property type="project" value="UniProtKB-SubCell"/>
</dbReference>
<feature type="compositionally biased region" description="Basic residues" evidence="10">
    <location>
        <begin position="42"/>
        <end position="56"/>
    </location>
</feature>
<evidence type="ECO:0000259" key="12">
    <source>
        <dbReference type="Pfam" id="PF22600"/>
    </source>
</evidence>
<feature type="domain" description="Poly(A) RNA polymerase mitochondrial-like central palm" evidence="12">
    <location>
        <begin position="177"/>
        <end position="288"/>
    </location>
</feature>
<evidence type="ECO:0000256" key="7">
    <source>
        <dbReference type="ARBA" id="ARBA00022679"/>
    </source>
</evidence>
<evidence type="ECO:0000313" key="13">
    <source>
        <dbReference type="EMBL" id="CAI6340457.1"/>
    </source>
</evidence>
<dbReference type="InterPro" id="IPR002058">
    <property type="entry name" value="PAP_assoc"/>
</dbReference>
<keyword evidence="14" id="KW-1185">Reference proteome</keyword>
<dbReference type="EMBL" id="CAOQHR010000010">
    <property type="protein sequence ID" value="CAI6340457.1"/>
    <property type="molecule type" value="Genomic_DNA"/>
</dbReference>
<dbReference type="SUPFAM" id="SSF81631">
    <property type="entry name" value="PAP/OAS1 substrate-binding domain"/>
    <property type="match status" value="1"/>
</dbReference>
<evidence type="ECO:0000256" key="8">
    <source>
        <dbReference type="ARBA" id="ARBA00022723"/>
    </source>
</evidence>
<evidence type="ECO:0000313" key="14">
    <source>
        <dbReference type="Proteomes" id="UP001152607"/>
    </source>
</evidence>
<evidence type="ECO:0000256" key="3">
    <source>
        <dbReference type="ARBA" id="ARBA00004496"/>
    </source>
</evidence>
<dbReference type="GO" id="GO:1990817">
    <property type="term" value="F:poly(A) RNA polymerase activity"/>
    <property type="evidence" value="ECO:0007669"/>
    <property type="project" value="UniProtKB-EC"/>
</dbReference>
<dbReference type="PANTHER" id="PTHR12271">
    <property type="entry name" value="POLY A POLYMERASE CID PAP -RELATED"/>
    <property type="match status" value="1"/>
</dbReference>
<dbReference type="Pfam" id="PF22600">
    <property type="entry name" value="MTPAP-like_central"/>
    <property type="match status" value="1"/>
</dbReference>
<dbReference type="Gene3D" id="1.10.1410.10">
    <property type="match status" value="1"/>
</dbReference>
<keyword evidence="8" id="KW-0479">Metal-binding</keyword>
<dbReference type="Proteomes" id="UP001152607">
    <property type="component" value="Unassembled WGS sequence"/>
</dbReference>
<organism evidence="13 14">
    <name type="scientific">Periconia digitata</name>
    <dbReference type="NCBI Taxonomy" id="1303443"/>
    <lineage>
        <taxon>Eukaryota</taxon>
        <taxon>Fungi</taxon>
        <taxon>Dikarya</taxon>
        <taxon>Ascomycota</taxon>
        <taxon>Pezizomycotina</taxon>
        <taxon>Dothideomycetes</taxon>
        <taxon>Pleosporomycetidae</taxon>
        <taxon>Pleosporales</taxon>
        <taxon>Massarineae</taxon>
        <taxon>Periconiaceae</taxon>
        <taxon>Periconia</taxon>
    </lineage>
</organism>
<comment type="cofactor">
    <cofactor evidence="2">
        <name>Mg(2+)</name>
        <dbReference type="ChEBI" id="CHEBI:18420"/>
    </cofactor>
</comment>
<proteinExistence type="inferred from homology"/>
<feature type="compositionally biased region" description="Basic and acidic residues" evidence="10">
    <location>
        <begin position="666"/>
        <end position="675"/>
    </location>
</feature>
<dbReference type="InterPro" id="IPR043519">
    <property type="entry name" value="NT_sf"/>
</dbReference>
<keyword evidence="7" id="KW-0808">Transferase</keyword>
<comment type="caution">
    <text evidence="13">The sequence shown here is derived from an EMBL/GenBank/DDBJ whole genome shotgun (WGS) entry which is preliminary data.</text>
</comment>
<dbReference type="EC" id="2.7.7.19" evidence="5"/>
<feature type="compositionally biased region" description="Polar residues" evidence="10">
    <location>
        <begin position="131"/>
        <end position="154"/>
    </location>
</feature>